<keyword evidence="2" id="KW-1185">Reference proteome</keyword>
<protein>
    <recommendedName>
        <fullName evidence="3">Response regulatory domain-containing protein</fullName>
    </recommendedName>
</protein>
<organism evidence="1 2">
    <name type="scientific">Ahniella affigens</name>
    <dbReference type="NCBI Taxonomy" id="2021234"/>
    <lineage>
        <taxon>Bacteria</taxon>
        <taxon>Pseudomonadati</taxon>
        <taxon>Pseudomonadota</taxon>
        <taxon>Gammaproteobacteria</taxon>
        <taxon>Lysobacterales</taxon>
        <taxon>Rhodanobacteraceae</taxon>
        <taxon>Ahniella</taxon>
    </lineage>
</organism>
<evidence type="ECO:0000313" key="1">
    <source>
        <dbReference type="EMBL" id="AVP97193.1"/>
    </source>
</evidence>
<evidence type="ECO:0008006" key="3">
    <source>
        <dbReference type="Google" id="ProtNLM"/>
    </source>
</evidence>
<dbReference type="KEGG" id="xba:C7S18_08290"/>
<gene>
    <name evidence="1" type="ORF">C7S18_08290</name>
</gene>
<dbReference type="RefSeq" id="WP_106891117.1">
    <property type="nucleotide sequence ID" value="NZ_CP027860.1"/>
</dbReference>
<name>A0A2P1PQR5_9GAMM</name>
<dbReference type="AlphaFoldDB" id="A0A2P1PQR5"/>
<proteinExistence type="predicted"/>
<accession>A0A2P1PQR5</accession>
<reference evidence="1 2" key="1">
    <citation type="submission" date="2018-03" db="EMBL/GenBank/DDBJ databases">
        <title>Ahniella affigens gen. nov., sp. nov., a gammaproteobacterium isolated from sandy soil near a stream.</title>
        <authorList>
            <person name="Ko Y."/>
            <person name="Kim J.-H."/>
        </authorList>
    </citation>
    <scope>NUCLEOTIDE SEQUENCE [LARGE SCALE GENOMIC DNA]</scope>
    <source>
        <strain evidence="1 2">D13</strain>
    </source>
</reference>
<dbReference type="SUPFAM" id="SSF52172">
    <property type="entry name" value="CheY-like"/>
    <property type="match status" value="1"/>
</dbReference>
<dbReference type="EMBL" id="CP027860">
    <property type="protein sequence ID" value="AVP97193.1"/>
    <property type="molecule type" value="Genomic_DNA"/>
</dbReference>
<reference evidence="1 2" key="2">
    <citation type="submission" date="2018-03" db="EMBL/GenBank/DDBJ databases">
        <authorList>
            <person name="Keele B.F."/>
        </authorList>
    </citation>
    <scope>NUCLEOTIDE SEQUENCE [LARGE SCALE GENOMIC DNA]</scope>
    <source>
        <strain evidence="1 2">D13</strain>
    </source>
</reference>
<sequence length="139" mass="15856">MNRPIILFVDDEDRNTVRYREQLLSLGQVAHLNSADKALGYFGDDEKLKHLSLVVLDLAMYTGQSMSEKDTGYGRITGEALRKTLRRRWRGPVIVLSNSPDEVIRRMVEDDGDVFRRKPLTTPIELRELAEACLAANRP</sequence>
<dbReference type="Gene3D" id="3.40.50.2300">
    <property type="match status" value="1"/>
</dbReference>
<dbReference type="InterPro" id="IPR011006">
    <property type="entry name" value="CheY-like_superfamily"/>
</dbReference>
<dbReference type="Proteomes" id="UP000241074">
    <property type="component" value="Chromosome"/>
</dbReference>
<evidence type="ECO:0000313" key="2">
    <source>
        <dbReference type="Proteomes" id="UP000241074"/>
    </source>
</evidence>